<evidence type="ECO:0000256" key="1">
    <source>
        <dbReference type="ARBA" id="ARBA00005964"/>
    </source>
</evidence>
<gene>
    <name evidence="7" type="primary">EST6_5</name>
    <name evidence="7" type="ORF">Anas_03325</name>
</gene>
<feature type="non-terminal residue" evidence="7">
    <location>
        <position position="303"/>
    </location>
</feature>
<name>A0A5N5SPU7_9CRUS</name>
<evidence type="ECO:0000313" key="8">
    <source>
        <dbReference type="Proteomes" id="UP000326759"/>
    </source>
</evidence>
<comment type="similarity">
    <text evidence="1 5">Belongs to the type-B carboxylesterase/lipase family.</text>
</comment>
<comment type="caution">
    <text evidence="7">The sequence shown here is derived from an EMBL/GenBank/DDBJ whole genome shotgun (WGS) entry which is preliminary data.</text>
</comment>
<organism evidence="7 8">
    <name type="scientific">Armadillidium nasatum</name>
    <dbReference type="NCBI Taxonomy" id="96803"/>
    <lineage>
        <taxon>Eukaryota</taxon>
        <taxon>Metazoa</taxon>
        <taxon>Ecdysozoa</taxon>
        <taxon>Arthropoda</taxon>
        <taxon>Crustacea</taxon>
        <taxon>Multicrustacea</taxon>
        <taxon>Malacostraca</taxon>
        <taxon>Eumalacostraca</taxon>
        <taxon>Peracarida</taxon>
        <taxon>Isopoda</taxon>
        <taxon>Oniscidea</taxon>
        <taxon>Crinocheta</taxon>
        <taxon>Armadillidiidae</taxon>
        <taxon>Armadillidium</taxon>
    </lineage>
</organism>
<proteinExistence type="inferred from homology"/>
<protein>
    <recommendedName>
        <fullName evidence="5">Carboxylic ester hydrolase</fullName>
        <ecNumber evidence="5">3.1.1.-</ecNumber>
    </recommendedName>
</protein>
<evidence type="ECO:0000256" key="2">
    <source>
        <dbReference type="ARBA" id="ARBA00022487"/>
    </source>
</evidence>
<evidence type="ECO:0000256" key="4">
    <source>
        <dbReference type="ARBA" id="ARBA00023180"/>
    </source>
</evidence>
<accession>A0A5N5SPU7</accession>
<dbReference type="AlphaFoldDB" id="A0A5N5SPU7"/>
<evidence type="ECO:0000256" key="3">
    <source>
        <dbReference type="ARBA" id="ARBA00022801"/>
    </source>
</evidence>
<reference evidence="7 8" key="1">
    <citation type="journal article" date="2019" name="PLoS Biol.">
        <title>Sex chromosomes control vertical transmission of feminizing Wolbachia symbionts in an isopod.</title>
        <authorList>
            <person name="Becking T."/>
            <person name="Chebbi M.A."/>
            <person name="Giraud I."/>
            <person name="Moumen B."/>
            <person name="Laverre T."/>
            <person name="Caubet Y."/>
            <person name="Peccoud J."/>
            <person name="Gilbert C."/>
            <person name="Cordaux R."/>
        </authorList>
    </citation>
    <scope>NUCLEOTIDE SEQUENCE [LARGE SCALE GENOMIC DNA]</scope>
    <source>
        <strain evidence="7">ANa2</strain>
        <tissue evidence="7">Whole body excluding digestive tract and cuticle</tissue>
    </source>
</reference>
<keyword evidence="4" id="KW-0325">Glycoprotein</keyword>
<keyword evidence="5" id="KW-0732">Signal</keyword>
<evidence type="ECO:0000313" key="7">
    <source>
        <dbReference type="EMBL" id="KAB7495768.1"/>
    </source>
</evidence>
<dbReference type="InterPro" id="IPR019826">
    <property type="entry name" value="Carboxylesterase_B_AS"/>
</dbReference>
<keyword evidence="8" id="KW-1185">Reference proteome</keyword>
<dbReference type="GO" id="GO:0052689">
    <property type="term" value="F:carboxylic ester hydrolase activity"/>
    <property type="evidence" value="ECO:0007669"/>
    <property type="project" value="UniProtKB-KW"/>
</dbReference>
<dbReference type="OrthoDB" id="6846267at2759"/>
<dbReference type="Pfam" id="PF00135">
    <property type="entry name" value="COesterase"/>
    <property type="match status" value="1"/>
</dbReference>
<sequence>MANIKFNLSLCVLFIINIKICFGENEVPLVRVKQGLIRGIQEESLNGKKFFSYMSIPFAEPPVGKLRFRDPVPSKSWDGELDGTKMPVDCLQINILESMAQKQPSLNIVGREDCLHLNVYTSVPNSPEKKLPVMVFIHGGGFVFGAAHQYPPHALMNKDIVFVVIQYRLGIFGFLSTEDSVIPGNMGLKDQQLALKWIKENINAFGGDPDRITIFGESAGGASVNYQILSPGSKAMFDFFARAIMQSGTSICPWASNKDHRKFAIETGHQFNCSIEIGSEKYLECMQNVNSYYLVIAGSHGQE</sequence>
<feature type="chain" id="PRO_5024513750" description="Carboxylic ester hydrolase" evidence="5">
    <location>
        <begin position="24"/>
        <end position="303"/>
    </location>
</feature>
<dbReference type="InterPro" id="IPR002018">
    <property type="entry name" value="CarbesteraseB"/>
</dbReference>
<evidence type="ECO:0000256" key="5">
    <source>
        <dbReference type="RuleBase" id="RU361235"/>
    </source>
</evidence>
<dbReference type="InterPro" id="IPR029058">
    <property type="entry name" value="AB_hydrolase_fold"/>
</dbReference>
<feature type="signal peptide" evidence="5">
    <location>
        <begin position="1"/>
        <end position="23"/>
    </location>
</feature>
<dbReference type="EMBL" id="SEYY01022139">
    <property type="protein sequence ID" value="KAB7495768.1"/>
    <property type="molecule type" value="Genomic_DNA"/>
</dbReference>
<dbReference type="Gene3D" id="3.40.50.1820">
    <property type="entry name" value="alpha/beta hydrolase"/>
    <property type="match status" value="1"/>
</dbReference>
<dbReference type="PANTHER" id="PTHR43142">
    <property type="entry name" value="CARBOXYLIC ESTER HYDROLASE"/>
    <property type="match status" value="1"/>
</dbReference>
<keyword evidence="2" id="KW-0719">Serine esterase</keyword>
<evidence type="ECO:0000259" key="6">
    <source>
        <dbReference type="Pfam" id="PF00135"/>
    </source>
</evidence>
<dbReference type="SUPFAM" id="SSF53474">
    <property type="entry name" value="alpha/beta-Hydrolases"/>
    <property type="match status" value="1"/>
</dbReference>
<feature type="domain" description="Carboxylesterase type B" evidence="6">
    <location>
        <begin position="28"/>
        <end position="292"/>
    </location>
</feature>
<dbReference type="EC" id="3.1.1.-" evidence="5"/>
<dbReference type="PROSITE" id="PS00122">
    <property type="entry name" value="CARBOXYLESTERASE_B_1"/>
    <property type="match status" value="1"/>
</dbReference>
<dbReference type="Proteomes" id="UP000326759">
    <property type="component" value="Unassembled WGS sequence"/>
</dbReference>
<keyword evidence="3 5" id="KW-0378">Hydrolase</keyword>
<dbReference type="PANTHER" id="PTHR43142:SF1">
    <property type="entry name" value="CARBOXYLIC ESTER HYDROLASE"/>
    <property type="match status" value="1"/>
</dbReference>